<dbReference type="PANTHER" id="PTHR23110:SF111">
    <property type="entry name" value="LONGITUDINALS LACKING PROTEIN, ISOFORMS F_I_K_T"/>
    <property type="match status" value="1"/>
</dbReference>
<gene>
    <name evidence="8" type="primary">br_48</name>
    <name evidence="8" type="ORF">FJT64_025748</name>
</gene>
<feature type="compositionally biased region" description="Acidic residues" evidence="6">
    <location>
        <begin position="120"/>
        <end position="139"/>
    </location>
</feature>
<dbReference type="PROSITE" id="PS50097">
    <property type="entry name" value="BTB"/>
    <property type="match status" value="1"/>
</dbReference>
<dbReference type="SMART" id="SM00225">
    <property type="entry name" value="BTB"/>
    <property type="match status" value="1"/>
</dbReference>
<keyword evidence="4" id="KW-0539">Nucleus</keyword>
<feature type="domain" description="BTB" evidence="7">
    <location>
        <begin position="32"/>
        <end position="98"/>
    </location>
</feature>
<feature type="region of interest" description="Disordered" evidence="6">
    <location>
        <begin position="411"/>
        <end position="508"/>
    </location>
</feature>
<reference evidence="8 9" key="1">
    <citation type="submission" date="2019-07" db="EMBL/GenBank/DDBJ databases">
        <title>Draft genome assembly of a fouling barnacle, Amphibalanus amphitrite (Darwin, 1854): The first reference genome for Thecostraca.</title>
        <authorList>
            <person name="Kim W."/>
        </authorList>
    </citation>
    <scope>NUCLEOTIDE SEQUENCE [LARGE SCALE GENOMIC DNA]</scope>
    <source>
        <strain evidence="8">SNU_AA5</strain>
        <tissue evidence="8">Soma without cirri and trophi</tissue>
    </source>
</reference>
<dbReference type="PANTHER" id="PTHR23110">
    <property type="entry name" value="BTB DOMAIN TRANSCRIPTION FACTOR"/>
    <property type="match status" value="1"/>
</dbReference>
<evidence type="ECO:0000256" key="1">
    <source>
        <dbReference type="ARBA" id="ARBA00022473"/>
    </source>
</evidence>
<keyword evidence="3" id="KW-0524">Neurogenesis</keyword>
<dbReference type="GO" id="GO:0048813">
    <property type="term" value="P:dendrite morphogenesis"/>
    <property type="evidence" value="ECO:0007669"/>
    <property type="project" value="UniProtKB-ARBA"/>
</dbReference>
<evidence type="ECO:0000256" key="6">
    <source>
        <dbReference type="SAM" id="MobiDB-lite"/>
    </source>
</evidence>
<feature type="compositionally biased region" description="Acidic residues" evidence="6">
    <location>
        <begin position="496"/>
        <end position="508"/>
    </location>
</feature>
<comment type="function">
    <text evidence="5">Putative transcription factor required for axon growth and guidance in the central and peripheral nervous systems. Repels CNS axons away from the midline by promoting the expression of the midline repellent sli and its receptor robo.</text>
</comment>
<evidence type="ECO:0000256" key="3">
    <source>
        <dbReference type="ARBA" id="ARBA00022902"/>
    </source>
</evidence>
<evidence type="ECO:0000313" key="8">
    <source>
        <dbReference type="EMBL" id="KAF0302142.1"/>
    </source>
</evidence>
<dbReference type="EMBL" id="VIIS01001088">
    <property type="protein sequence ID" value="KAF0302140.1"/>
    <property type="molecule type" value="Genomic_DNA"/>
</dbReference>
<feature type="compositionally biased region" description="Polar residues" evidence="6">
    <location>
        <begin position="203"/>
        <end position="212"/>
    </location>
</feature>
<proteinExistence type="predicted"/>
<dbReference type="InterPro" id="IPR000210">
    <property type="entry name" value="BTB/POZ_dom"/>
</dbReference>
<dbReference type="GO" id="GO:0045476">
    <property type="term" value="P:nurse cell apoptotic process"/>
    <property type="evidence" value="ECO:0007669"/>
    <property type="project" value="UniProtKB-ARBA"/>
</dbReference>
<evidence type="ECO:0000259" key="7">
    <source>
        <dbReference type="PROSITE" id="PS50097"/>
    </source>
</evidence>
<name>A0A6A4WH61_AMPAM</name>
<dbReference type="EMBL" id="VIIS01001088">
    <property type="protein sequence ID" value="KAF0302142.1"/>
    <property type="molecule type" value="Genomic_DNA"/>
</dbReference>
<dbReference type="CDD" id="cd18315">
    <property type="entry name" value="BTB_POZ_BAB-like"/>
    <property type="match status" value="1"/>
</dbReference>
<dbReference type="GO" id="GO:0007464">
    <property type="term" value="P:R3/R4 cell fate commitment"/>
    <property type="evidence" value="ECO:0007669"/>
    <property type="project" value="UniProtKB-ARBA"/>
</dbReference>
<dbReference type="SUPFAM" id="SSF54695">
    <property type="entry name" value="POZ domain"/>
    <property type="match status" value="1"/>
</dbReference>
<dbReference type="GO" id="GO:0045467">
    <property type="term" value="P:R7 cell development"/>
    <property type="evidence" value="ECO:0007669"/>
    <property type="project" value="UniProtKB-ARBA"/>
</dbReference>
<dbReference type="InterPro" id="IPR051095">
    <property type="entry name" value="Dros_DevTransReg"/>
</dbReference>
<dbReference type="Proteomes" id="UP000440578">
    <property type="component" value="Unassembled WGS sequence"/>
</dbReference>
<dbReference type="InterPro" id="IPR011333">
    <property type="entry name" value="SKP1/BTB/POZ_sf"/>
</dbReference>
<protein>
    <submittedName>
        <fullName evidence="8">Broad-complex core protein isoforms 1/2/3/4/5</fullName>
    </submittedName>
</protein>
<sequence>MTGGQKFCLRWDGFKSRLSSVFDELRREEELLDVTLCCDGGHAVKAHQILLSASSPSLRQLLKSNPCQHPVFFLKETSAEDLHAIIQFIYCGEVNVVQSQLASFIKTAEMLQIRGLSGDSDGDEDQTEQVDLSDDEGPSMDDPLGFFSSFEGHVDAGSAAGPSSRDSHGGPSTAAGPSGQAGATAAGEPTAQEGCRSLRKTRGSNQRQSSDANVFAVIDLDKPPKRSLPRARFKNFKSAVEASNLEFLTLLPEEDSDMLPLTEKQVLTPELDVHILPSSIIRKLARRDPLSKNDWREMMNSIHQRYSPYDHYIRKARHWYVGLAQSIIDQFPFALPNMERQDALAVIDFDESPRRPVPPAPFKNFRIRQTRYWYLGMAQSIIDQFPFVFSHLNRRDAMGLVARRLKNKFKNSRRISTNKNEMRHGLSGLDDSPGSSVARRNSDENATEASNDPNITSLEQQSDGSTGAKGSDVTTNKAPQIPDIDQVSDHGSEELSTADDVDVLDEAS</sequence>
<keyword evidence="2" id="KW-0221">Differentiation</keyword>
<evidence type="ECO:0000313" key="9">
    <source>
        <dbReference type="Proteomes" id="UP000440578"/>
    </source>
</evidence>
<keyword evidence="9" id="KW-1185">Reference proteome</keyword>
<dbReference type="GO" id="GO:0016199">
    <property type="term" value="P:axon midline choice point recognition"/>
    <property type="evidence" value="ECO:0007669"/>
    <property type="project" value="UniProtKB-ARBA"/>
</dbReference>
<organism evidence="8 9">
    <name type="scientific">Amphibalanus amphitrite</name>
    <name type="common">Striped barnacle</name>
    <name type="synonym">Balanus amphitrite</name>
    <dbReference type="NCBI Taxonomy" id="1232801"/>
    <lineage>
        <taxon>Eukaryota</taxon>
        <taxon>Metazoa</taxon>
        <taxon>Ecdysozoa</taxon>
        <taxon>Arthropoda</taxon>
        <taxon>Crustacea</taxon>
        <taxon>Multicrustacea</taxon>
        <taxon>Cirripedia</taxon>
        <taxon>Thoracica</taxon>
        <taxon>Thoracicalcarea</taxon>
        <taxon>Balanomorpha</taxon>
        <taxon>Balanoidea</taxon>
        <taxon>Balanidae</taxon>
        <taxon>Amphibalaninae</taxon>
        <taxon>Amphibalanus</taxon>
    </lineage>
</organism>
<dbReference type="GO" id="GO:0008406">
    <property type="term" value="P:gonad development"/>
    <property type="evidence" value="ECO:0007669"/>
    <property type="project" value="UniProtKB-ARBA"/>
</dbReference>
<evidence type="ECO:0000256" key="2">
    <source>
        <dbReference type="ARBA" id="ARBA00022782"/>
    </source>
</evidence>
<dbReference type="Pfam" id="PF00651">
    <property type="entry name" value="BTB"/>
    <property type="match status" value="1"/>
</dbReference>
<dbReference type="GO" id="GO:0007526">
    <property type="term" value="P:larval somatic muscle development"/>
    <property type="evidence" value="ECO:0007669"/>
    <property type="project" value="UniProtKB-ARBA"/>
</dbReference>
<dbReference type="AlphaFoldDB" id="A0A6A4WH61"/>
<evidence type="ECO:0000256" key="5">
    <source>
        <dbReference type="ARBA" id="ARBA00037382"/>
    </source>
</evidence>
<keyword evidence="1" id="KW-0217">Developmental protein</keyword>
<accession>A0A6A4WH61</accession>
<dbReference type="OrthoDB" id="10261408at2759"/>
<dbReference type="GO" id="GO:0006357">
    <property type="term" value="P:regulation of transcription by RNA polymerase II"/>
    <property type="evidence" value="ECO:0007669"/>
    <property type="project" value="TreeGrafter"/>
</dbReference>
<dbReference type="GO" id="GO:0005634">
    <property type="term" value="C:nucleus"/>
    <property type="evidence" value="ECO:0007669"/>
    <property type="project" value="TreeGrafter"/>
</dbReference>
<feature type="region of interest" description="Disordered" evidence="6">
    <location>
        <begin position="116"/>
        <end position="218"/>
    </location>
</feature>
<feature type="compositionally biased region" description="Low complexity" evidence="6">
    <location>
        <begin position="425"/>
        <end position="436"/>
    </location>
</feature>
<comment type="caution">
    <text evidence="8">The sequence shown here is derived from an EMBL/GenBank/DDBJ whole genome shotgun (WGS) entry which is preliminary data.</text>
</comment>
<dbReference type="GO" id="GO:0035167">
    <property type="term" value="P:larval lymph gland hemopoiesis"/>
    <property type="evidence" value="ECO:0007669"/>
    <property type="project" value="UniProtKB-ARBA"/>
</dbReference>
<dbReference type="Gene3D" id="3.30.710.10">
    <property type="entry name" value="Potassium Channel Kv1.1, Chain A"/>
    <property type="match status" value="1"/>
</dbReference>
<evidence type="ECO:0000256" key="4">
    <source>
        <dbReference type="ARBA" id="ARBA00023242"/>
    </source>
</evidence>
<feature type="compositionally biased region" description="Polar residues" evidence="6">
    <location>
        <begin position="447"/>
        <end position="465"/>
    </location>
</feature>